<dbReference type="InterPro" id="IPR019455">
    <property type="entry name" value="Acetolactate_synth_ssu_C"/>
</dbReference>
<protein>
    <recommendedName>
        <fullName evidence="8">Acetolactate synthase small subunit</fullName>
        <shortName evidence="8">AHAS</shortName>
        <shortName evidence="8">ALS</shortName>
        <ecNumber evidence="8">2.2.1.6</ecNumber>
    </recommendedName>
    <alternativeName>
        <fullName evidence="8">Acetohydroxy-acid synthase small subunit</fullName>
    </alternativeName>
</protein>
<dbReference type="UniPathway" id="UPA00049">
    <property type="reaction ID" value="UER00059"/>
</dbReference>
<dbReference type="SUPFAM" id="SSF55021">
    <property type="entry name" value="ACT-like"/>
    <property type="match status" value="2"/>
</dbReference>
<comment type="catalytic activity">
    <reaction evidence="7 8">
        <text>2 pyruvate + H(+) = (2S)-2-acetolactate + CO2</text>
        <dbReference type="Rhea" id="RHEA:25249"/>
        <dbReference type="ChEBI" id="CHEBI:15361"/>
        <dbReference type="ChEBI" id="CHEBI:15378"/>
        <dbReference type="ChEBI" id="CHEBI:16526"/>
        <dbReference type="ChEBI" id="CHEBI:58476"/>
        <dbReference type="EC" id="2.2.1.6"/>
    </reaction>
</comment>
<dbReference type="RefSeq" id="WP_108603004.1">
    <property type="nucleotide sequence ID" value="NZ_CP026604.1"/>
</dbReference>
<dbReference type="AlphaFoldDB" id="A0A2S0VRV7"/>
<dbReference type="UniPathway" id="UPA00047">
    <property type="reaction ID" value="UER00055"/>
</dbReference>
<keyword evidence="5 8" id="KW-0028">Amino-acid biosynthesis</keyword>
<dbReference type="FunFam" id="3.30.70.1150:FF:000001">
    <property type="entry name" value="Acetolactate synthase small subunit"/>
    <property type="match status" value="1"/>
</dbReference>
<sequence length="165" mass="18392">MRRILSILLENEPGALSRIVGLFSQRGYNIETLTVAPTEDESLSRITITTIGDDRVIEQITKQVNKLIDVLKVSDLTEGEHIERELMLVKLRASSAKVRDEIKRTADIFRGQIVDVTPNTYVVQLIGTSDKLDAFIEAVKPETEVMETSRTGVTGLARGEKALRI</sequence>
<keyword evidence="8" id="KW-0808">Transferase</keyword>
<dbReference type="Gene3D" id="3.30.70.260">
    <property type="match status" value="1"/>
</dbReference>
<dbReference type="NCBIfam" id="TIGR00119">
    <property type="entry name" value="acolac_sm"/>
    <property type="match status" value="1"/>
</dbReference>
<evidence type="ECO:0000313" key="10">
    <source>
        <dbReference type="EMBL" id="AWB66948.1"/>
    </source>
</evidence>
<dbReference type="GO" id="GO:1990610">
    <property type="term" value="F:acetolactate synthase regulator activity"/>
    <property type="evidence" value="ECO:0007669"/>
    <property type="project" value="UniProtKB-UniRule"/>
</dbReference>
<dbReference type="Pfam" id="PF22629">
    <property type="entry name" value="ACT_AHAS_ss"/>
    <property type="match status" value="1"/>
</dbReference>
<evidence type="ECO:0000256" key="3">
    <source>
        <dbReference type="ARBA" id="ARBA00006341"/>
    </source>
</evidence>
<dbReference type="GO" id="GO:0009099">
    <property type="term" value="P:L-valine biosynthetic process"/>
    <property type="evidence" value="ECO:0007669"/>
    <property type="project" value="UniProtKB-UniRule"/>
</dbReference>
<keyword evidence="11" id="KW-1185">Reference proteome</keyword>
<dbReference type="PANTHER" id="PTHR30239">
    <property type="entry name" value="ACETOLACTATE SYNTHASE SMALL SUBUNIT"/>
    <property type="match status" value="1"/>
</dbReference>
<evidence type="ECO:0000256" key="8">
    <source>
        <dbReference type="RuleBase" id="RU368092"/>
    </source>
</evidence>
<comment type="pathway">
    <text evidence="2 8">Amino-acid biosynthesis; L-valine biosynthesis; L-valine from pyruvate: step 1/4.</text>
</comment>
<dbReference type="KEGG" id="cate:C2869_11095"/>
<gene>
    <name evidence="10" type="ORF">C2869_11095</name>
</gene>
<dbReference type="InterPro" id="IPR054480">
    <property type="entry name" value="AHAS_small-like_ACT"/>
</dbReference>
<dbReference type="Gene3D" id="3.30.70.1150">
    <property type="entry name" value="ACT-like. Chain A, domain 2"/>
    <property type="match status" value="1"/>
</dbReference>
<dbReference type="GO" id="GO:0005829">
    <property type="term" value="C:cytosol"/>
    <property type="evidence" value="ECO:0007669"/>
    <property type="project" value="TreeGrafter"/>
</dbReference>
<dbReference type="Proteomes" id="UP000244441">
    <property type="component" value="Chromosome"/>
</dbReference>
<evidence type="ECO:0000313" key="11">
    <source>
        <dbReference type="Proteomes" id="UP000244441"/>
    </source>
</evidence>
<evidence type="ECO:0000256" key="1">
    <source>
        <dbReference type="ARBA" id="ARBA00004974"/>
    </source>
</evidence>
<name>A0A2S0VRV7_9ALTE</name>
<evidence type="ECO:0000259" key="9">
    <source>
        <dbReference type="PROSITE" id="PS51671"/>
    </source>
</evidence>
<proteinExistence type="inferred from homology"/>
<dbReference type="PROSITE" id="PS51671">
    <property type="entry name" value="ACT"/>
    <property type="match status" value="1"/>
</dbReference>
<comment type="pathway">
    <text evidence="1 8">Amino-acid biosynthesis; L-isoleucine biosynthesis; L-isoleucine from 2-oxobutanoate: step 1/4.</text>
</comment>
<accession>A0A2S0VRV7</accession>
<dbReference type="InterPro" id="IPR002912">
    <property type="entry name" value="ACT_dom"/>
</dbReference>
<comment type="function">
    <text evidence="8">Catalyzes the conversion of 2 pyruvate molecules into acetolactate in the first common step of the biosynthetic pathway of the branched-amino acids such as leucine, isoleucine, and valine.</text>
</comment>
<reference evidence="10 11" key="1">
    <citation type="submission" date="2018-01" db="EMBL/GenBank/DDBJ databases">
        <title>Genome sequence of a Cantenovulum-like bacteria.</title>
        <authorList>
            <person name="Tan W.R."/>
            <person name="Lau N.-S."/>
            <person name="Go F."/>
            <person name="Amirul A.-A.A."/>
        </authorList>
    </citation>
    <scope>NUCLEOTIDE SEQUENCE [LARGE SCALE GENOMIC DNA]</scope>
    <source>
        <strain evidence="10 11">CCB-QB4</strain>
    </source>
</reference>
<evidence type="ECO:0000256" key="6">
    <source>
        <dbReference type="ARBA" id="ARBA00023304"/>
    </source>
</evidence>
<dbReference type="OrthoDB" id="9787365at2"/>
<comment type="similarity">
    <text evidence="3 8">Belongs to the acetolactate synthase small subunit family.</text>
</comment>
<evidence type="ECO:0000256" key="2">
    <source>
        <dbReference type="ARBA" id="ARBA00005025"/>
    </source>
</evidence>
<comment type="subunit">
    <text evidence="4 8">Dimer of large and small chains.</text>
</comment>
<dbReference type="EC" id="2.2.1.6" evidence="8"/>
<organism evidence="10 11">
    <name type="scientific">Saccharobesus litoralis</name>
    <dbReference type="NCBI Taxonomy" id="2172099"/>
    <lineage>
        <taxon>Bacteria</taxon>
        <taxon>Pseudomonadati</taxon>
        <taxon>Pseudomonadota</taxon>
        <taxon>Gammaproteobacteria</taxon>
        <taxon>Alteromonadales</taxon>
        <taxon>Alteromonadaceae</taxon>
        <taxon>Saccharobesus</taxon>
    </lineage>
</organism>
<dbReference type="FunFam" id="3.30.70.260:FF:000001">
    <property type="entry name" value="Acetolactate synthase, small subunit"/>
    <property type="match status" value="1"/>
</dbReference>
<dbReference type="GO" id="GO:0003984">
    <property type="term" value="F:acetolactate synthase activity"/>
    <property type="evidence" value="ECO:0007669"/>
    <property type="project" value="UniProtKB-UniRule"/>
</dbReference>
<dbReference type="InterPro" id="IPR027271">
    <property type="entry name" value="Acetolactate_synth/TF_NikR_C"/>
</dbReference>
<dbReference type="GO" id="GO:0009097">
    <property type="term" value="P:isoleucine biosynthetic process"/>
    <property type="evidence" value="ECO:0007669"/>
    <property type="project" value="UniProtKB-UniRule"/>
</dbReference>
<dbReference type="PANTHER" id="PTHR30239:SF0">
    <property type="entry name" value="ACETOLACTATE SYNTHASE SMALL SUBUNIT 1, CHLOROPLASTIC"/>
    <property type="match status" value="1"/>
</dbReference>
<dbReference type="InterPro" id="IPR039557">
    <property type="entry name" value="AHAS_ACT"/>
</dbReference>
<dbReference type="InterPro" id="IPR004789">
    <property type="entry name" value="Acetalactate_synth_ssu"/>
</dbReference>
<dbReference type="NCBIfam" id="NF008864">
    <property type="entry name" value="PRK11895.1"/>
    <property type="match status" value="1"/>
</dbReference>
<dbReference type="InterPro" id="IPR045865">
    <property type="entry name" value="ACT-like_dom_sf"/>
</dbReference>
<dbReference type="Pfam" id="PF10369">
    <property type="entry name" value="ALS_ss_C"/>
    <property type="match status" value="1"/>
</dbReference>
<evidence type="ECO:0000256" key="7">
    <source>
        <dbReference type="ARBA" id="ARBA00048670"/>
    </source>
</evidence>
<evidence type="ECO:0000256" key="4">
    <source>
        <dbReference type="ARBA" id="ARBA00011744"/>
    </source>
</evidence>
<keyword evidence="6 8" id="KW-0100">Branched-chain amino acid biosynthesis</keyword>
<feature type="domain" description="ACT" evidence="9">
    <location>
        <begin position="4"/>
        <end position="78"/>
    </location>
</feature>
<dbReference type="EMBL" id="CP026604">
    <property type="protein sequence ID" value="AWB66948.1"/>
    <property type="molecule type" value="Genomic_DNA"/>
</dbReference>
<dbReference type="CDD" id="cd04878">
    <property type="entry name" value="ACT_AHAS"/>
    <property type="match status" value="1"/>
</dbReference>
<evidence type="ECO:0000256" key="5">
    <source>
        <dbReference type="ARBA" id="ARBA00022605"/>
    </source>
</evidence>